<evidence type="ECO:0000256" key="4">
    <source>
        <dbReference type="ARBA" id="ARBA00022679"/>
    </source>
</evidence>
<keyword evidence="5" id="KW-0812">Transmembrane</keyword>
<evidence type="ECO:0000259" key="6">
    <source>
        <dbReference type="Pfam" id="PF00535"/>
    </source>
</evidence>
<evidence type="ECO:0000256" key="3">
    <source>
        <dbReference type="ARBA" id="ARBA00022676"/>
    </source>
</evidence>
<gene>
    <name evidence="7" type="ORF">Pa4123_16860</name>
</gene>
<evidence type="ECO:0000313" key="7">
    <source>
        <dbReference type="EMBL" id="GLH96412.1"/>
    </source>
</evidence>
<name>A0ABQ5QR13_9ACTN</name>
<comment type="caution">
    <text evidence="7">The sequence shown here is derived from an EMBL/GenBank/DDBJ whole genome shotgun (WGS) entry which is preliminary data.</text>
</comment>
<dbReference type="PANTHER" id="PTHR43179:SF12">
    <property type="entry name" value="GALACTOFURANOSYLTRANSFERASE GLFT2"/>
    <property type="match status" value="1"/>
</dbReference>
<dbReference type="Pfam" id="PF00535">
    <property type="entry name" value="Glycos_transf_2"/>
    <property type="match status" value="1"/>
</dbReference>
<dbReference type="Gene3D" id="3.90.550.10">
    <property type="entry name" value="Spore Coat Polysaccharide Biosynthesis Protein SpsA, Chain A"/>
    <property type="match status" value="1"/>
</dbReference>
<dbReference type="SUPFAM" id="SSF53448">
    <property type="entry name" value="Nucleotide-diphospho-sugar transferases"/>
    <property type="match status" value="1"/>
</dbReference>
<evidence type="ECO:0000256" key="5">
    <source>
        <dbReference type="SAM" id="Phobius"/>
    </source>
</evidence>
<accession>A0ABQ5QR13</accession>
<sequence length="332" mass="36773">MIVPNFNKEKVLRACLESVYAQTHPPAEVVVVDDRSTDRSPEIAREFVTEFAPPCKLIELPVNRGPSAARNAGVAASTAPLLFFVDSDTALEPDAIENAVRVLRETPDCGMVQGIYHPEPLFDDGPVEAYRVAFEYFWRRRSVGRRTATLFTASLVTREAFDATGGLDECLRHGDGEDAEFGTRLPERYRLVVTDTVLTRHDDVDRFWPFLREQWRFATRTPMLMRKVWRRRNAGAGMRVHAMSPTGLALSGLSLLTLPFVAAVPSLALVWLALLIGSTAASHDFLRYAYRFRGAGFAAFTVGMHTVLYAVAVLGTGIGALRVGYAAIRGIR</sequence>
<keyword evidence="8" id="KW-1185">Reference proteome</keyword>
<keyword evidence="3" id="KW-0328">Glycosyltransferase</keyword>
<evidence type="ECO:0000256" key="2">
    <source>
        <dbReference type="ARBA" id="ARBA00006739"/>
    </source>
</evidence>
<dbReference type="InterPro" id="IPR029044">
    <property type="entry name" value="Nucleotide-diphossugar_trans"/>
</dbReference>
<dbReference type="EMBL" id="BSDI01000007">
    <property type="protein sequence ID" value="GLH96412.1"/>
    <property type="molecule type" value="Genomic_DNA"/>
</dbReference>
<proteinExistence type="inferred from homology"/>
<feature type="transmembrane region" description="Helical" evidence="5">
    <location>
        <begin position="307"/>
        <end position="328"/>
    </location>
</feature>
<evidence type="ECO:0000256" key="1">
    <source>
        <dbReference type="ARBA" id="ARBA00004776"/>
    </source>
</evidence>
<keyword evidence="5" id="KW-0472">Membrane</keyword>
<organism evidence="7 8">
    <name type="scientific">Phytohabitans aurantiacus</name>
    <dbReference type="NCBI Taxonomy" id="3016789"/>
    <lineage>
        <taxon>Bacteria</taxon>
        <taxon>Bacillati</taxon>
        <taxon>Actinomycetota</taxon>
        <taxon>Actinomycetes</taxon>
        <taxon>Micromonosporales</taxon>
        <taxon>Micromonosporaceae</taxon>
    </lineage>
</organism>
<keyword evidence="5" id="KW-1133">Transmembrane helix</keyword>
<dbReference type="PANTHER" id="PTHR43179">
    <property type="entry name" value="RHAMNOSYLTRANSFERASE WBBL"/>
    <property type="match status" value="1"/>
</dbReference>
<protein>
    <recommendedName>
        <fullName evidence="6">Glycosyltransferase 2-like domain-containing protein</fullName>
    </recommendedName>
</protein>
<keyword evidence="4" id="KW-0808">Transferase</keyword>
<dbReference type="CDD" id="cd00761">
    <property type="entry name" value="Glyco_tranf_GTA_type"/>
    <property type="match status" value="1"/>
</dbReference>
<dbReference type="Proteomes" id="UP001144280">
    <property type="component" value="Unassembled WGS sequence"/>
</dbReference>
<dbReference type="InterPro" id="IPR001173">
    <property type="entry name" value="Glyco_trans_2-like"/>
</dbReference>
<comment type="similarity">
    <text evidence="2">Belongs to the glycosyltransferase 2 family.</text>
</comment>
<feature type="domain" description="Glycosyltransferase 2-like" evidence="6">
    <location>
        <begin position="2"/>
        <end position="129"/>
    </location>
</feature>
<evidence type="ECO:0000313" key="8">
    <source>
        <dbReference type="Proteomes" id="UP001144280"/>
    </source>
</evidence>
<comment type="pathway">
    <text evidence="1">Cell wall biogenesis; cell wall polysaccharide biosynthesis.</text>
</comment>
<reference evidence="7" key="1">
    <citation type="submission" date="2022-12" db="EMBL/GenBank/DDBJ databases">
        <title>New Phytohabitans aurantiacus sp. RD004123 nov., an actinomycete isolated from soil.</title>
        <authorList>
            <person name="Triningsih D.W."/>
            <person name="Harunari E."/>
            <person name="Igarashi Y."/>
        </authorList>
    </citation>
    <scope>NUCLEOTIDE SEQUENCE</scope>
    <source>
        <strain evidence="7">RD004123</strain>
    </source>
</reference>